<keyword evidence="3" id="KW-1185">Reference proteome</keyword>
<dbReference type="AlphaFoldDB" id="X6NEI8"/>
<name>X6NEI8_RETFI</name>
<gene>
    <name evidence="2" type="ORF">RFI_12849</name>
</gene>
<dbReference type="EMBL" id="ASPP01009303">
    <property type="protein sequence ID" value="ETO24308.1"/>
    <property type="molecule type" value="Genomic_DNA"/>
</dbReference>
<feature type="region of interest" description="Disordered" evidence="1">
    <location>
        <begin position="33"/>
        <end position="68"/>
    </location>
</feature>
<reference evidence="2 3" key="1">
    <citation type="journal article" date="2013" name="Curr. Biol.">
        <title>The Genome of the Foraminiferan Reticulomyxa filosa.</title>
        <authorList>
            <person name="Glockner G."/>
            <person name="Hulsmann N."/>
            <person name="Schleicher M."/>
            <person name="Noegel A.A."/>
            <person name="Eichinger L."/>
            <person name="Gallinger C."/>
            <person name="Pawlowski J."/>
            <person name="Sierra R."/>
            <person name="Euteneuer U."/>
            <person name="Pillet L."/>
            <person name="Moustafa A."/>
            <person name="Platzer M."/>
            <person name="Groth M."/>
            <person name="Szafranski K."/>
            <person name="Schliwa M."/>
        </authorList>
    </citation>
    <scope>NUCLEOTIDE SEQUENCE [LARGE SCALE GENOMIC DNA]</scope>
</reference>
<organism evidence="2 3">
    <name type="scientific">Reticulomyxa filosa</name>
    <dbReference type="NCBI Taxonomy" id="46433"/>
    <lineage>
        <taxon>Eukaryota</taxon>
        <taxon>Sar</taxon>
        <taxon>Rhizaria</taxon>
        <taxon>Retaria</taxon>
        <taxon>Foraminifera</taxon>
        <taxon>Monothalamids</taxon>
        <taxon>Reticulomyxidae</taxon>
        <taxon>Reticulomyxa</taxon>
    </lineage>
</organism>
<sequence length="245" mass="27788">MHGDQTDGNRDQSQTSQKKWLGVFWNALLGTTNNSVSNPSDVSNSRAGANSSAGGAKENNLNSPNHSDCVYGRPDTYFATDWKEQNELALPKNVHGNKEELKKLLEETLNNNSIENQVISTHPAIINKVATKLSAKDKEYRHTRMMHQLLRSKYPDAPSGFIPTTTWSSLLRRRFDETKVSVTNADFEALVRLHSHHLSIDSTYFLENDKEINELKKVEYDFYLKLPRSVIHDSINPSQTTQPNF</sequence>
<evidence type="ECO:0000256" key="1">
    <source>
        <dbReference type="SAM" id="MobiDB-lite"/>
    </source>
</evidence>
<comment type="caution">
    <text evidence="2">The sequence shown here is derived from an EMBL/GenBank/DDBJ whole genome shotgun (WGS) entry which is preliminary data.</text>
</comment>
<evidence type="ECO:0000313" key="3">
    <source>
        <dbReference type="Proteomes" id="UP000023152"/>
    </source>
</evidence>
<dbReference type="Proteomes" id="UP000023152">
    <property type="component" value="Unassembled WGS sequence"/>
</dbReference>
<protein>
    <submittedName>
        <fullName evidence="2">Uncharacterized protein</fullName>
    </submittedName>
</protein>
<feature type="compositionally biased region" description="Low complexity" evidence="1">
    <location>
        <begin position="33"/>
        <end position="60"/>
    </location>
</feature>
<proteinExistence type="predicted"/>
<accession>X6NEI8</accession>
<evidence type="ECO:0000313" key="2">
    <source>
        <dbReference type="EMBL" id="ETO24308.1"/>
    </source>
</evidence>